<evidence type="ECO:0000256" key="3">
    <source>
        <dbReference type="ARBA" id="ARBA00023125"/>
    </source>
</evidence>
<dbReference type="NCBIfam" id="TIGR02937">
    <property type="entry name" value="sigma70-ECF"/>
    <property type="match status" value="1"/>
</dbReference>
<dbReference type="SUPFAM" id="SSF88659">
    <property type="entry name" value="Sigma3 and sigma4 domains of RNA polymerase sigma factors"/>
    <property type="match status" value="1"/>
</dbReference>
<protein>
    <recommendedName>
        <fullName evidence="9">RNA polymerase sigma-70 region 2 domain-containing protein</fullName>
    </recommendedName>
</protein>
<dbReference type="InterPro" id="IPR007627">
    <property type="entry name" value="RNA_pol_sigma70_r2"/>
</dbReference>
<dbReference type="EMBL" id="LGYO01000029">
    <property type="protein sequence ID" value="KNZ41454.1"/>
    <property type="molecule type" value="Genomic_DNA"/>
</dbReference>
<proteinExistence type="predicted"/>
<dbReference type="GO" id="GO:0016987">
    <property type="term" value="F:sigma factor activity"/>
    <property type="evidence" value="ECO:0007669"/>
    <property type="project" value="UniProtKB-KW"/>
</dbReference>
<accession>A0A0L6TYW7</accession>
<dbReference type="Pfam" id="PF04542">
    <property type="entry name" value="Sigma70_r2"/>
    <property type="match status" value="1"/>
</dbReference>
<evidence type="ECO:0000259" key="6">
    <source>
        <dbReference type="Pfam" id="PF04545"/>
    </source>
</evidence>
<name>A0A0L6TYW7_9FIRM</name>
<dbReference type="GO" id="GO:0003677">
    <property type="term" value="F:DNA binding"/>
    <property type="evidence" value="ECO:0007669"/>
    <property type="project" value="UniProtKB-KW"/>
</dbReference>
<evidence type="ECO:0008006" key="9">
    <source>
        <dbReference type="Google" id="ProtNLM"/>
    </source>
</evidence>
<dbReference type="SUPFAM" id="SSF88946">
    <property type="entry name" value="Sigma2 domain of RNA polymerase sigma factors"/>
    <property type="match status" value="1"/>
</dbReference>
<feature type="domain" description="RNA polymerase sigma-70 region 4" evidence="6">
    <location>
        <begin position="163"/>
        <end position="209"/>
    </location>
</feature>
<dbReference type="Gene3D" id="1.20.120.1810">
    <property type="match status" value="1"/>
</dbReference>
<dbReference type="Pfam" id="PF04545">
    <property type="entry name" value="Sigma70_r4"/>
    <property type="match status" value="1"/>
</dbReference>
<gene>
    <name evidence="7" type="ORF">AKG39_11840</name>
</gene>
<dbReference type="OrthoDB" id="1779676at2"/>
<dbReference type="GO" id="GO:0006352">
    <property type="term" value="P:DNA-templated transcription initiation"/>
    <property type="evidence" value="ECO:0007669"/>
    <property type="project" value="InterPro"/>
</dbReference>
<keyword evidence="3" id="KW-0238">DNA-binding</keyword>
<feature type="domain" description="RNA polymerase sigma-70 region 2" evidence="5">
    <location>
        <begin position="22"/>
        <end position="90"/>
    </location>
</feature>
<dbReference type="InterPro" id="IPR036388">
    <property type="entry name" value="WH-like_DNA-bd_sf"/>
</dbReference>
<reference evidence="8" key="1">
    <citation type="submission" date="2015-07" db="EMBL/GenBank/DDBJ databases">
        <title>Draft genome sequence of Acetobacterium bakii DSM 8293, a potential psychrophilic chemical producer through syngas fermentation.</title>
        <authorList>
            <person name="Song Y."/>
            <person name="Hwang S."/>
            <person name="Cho B.-K."/>
        </authorList>
    </citation>
    <scope>NUCLEOTIDE SEQUENCE [LARGE SCALE GENOMIC DNA]</scope>
    <source>
        <strain evidence="8">DSM 8239</strain>
    </source>
</reference>
<keyword evidence="4" id="KW-0804">Transcription</keyword>
<dbReference type="RefSeq" id="WP_050740614.1">
    <property type="nucleotide sequence ID" value="NZ_LGYO01000029.1"/>
</dbReference>
<evidence type="ECO:0000256" key="1">
    <source>
        <dbReference type="ARBA" id="ARBA00023015"/>
    </source>
</evidence>
<organism evidence="7 8">
    <name type="scientific">Acetobacterium bakii</name>
    <dbReference type="NCBI Taxonomy" id="52689"/>
    <lineage>
        <taxon>Bacteria</taxon>
        <taxon>Bacillati</taxon>
        <taxon>Bacillota</taxon>
        <taxon>Clostridia</taxon>
        <taxon>Eubacteriales</taxon>
        <taxon>Eubacteriaceae</taxon>
        <taxon>Acetobacterium</taxon>
    </lineage>
</organism>
<keyword evidence="1" id="KW-0805">Transcription regulation</keyword>
<evidence type="ECO:0000259" key="5">
    <source>
        <dbReference type="Pfam" id="PF04542"/>
    </source>
</evidence>
<evidence type="ECO:0000256" key="4">
    <source>
        <dbReference type="ARBA" id="ARBA00023163"/>
    </source>
</evidence>
<dbReference type="InterPro" id="IPR007630">
    <property type="entry name" value="RNA_pol_sigma70_r4"/>
</dbReference>
<dbReference type="PANTHER" id="PTHR30603:SF47">
    <property type="entry name" value="RNA POLYMERASE SIGMA FACTOR SIGD, CHLOROPLASTIC"/>
    <property type="match status" value="1"/>
</dbReference>
<dbReference type="PRINTS" id="PR00046">
    <property type="entry name" value="SIGMA70FCT"/>
</dbReference>
<dbReference type="Proteomes" id="UP000036873">
    <property type="component" value="Unassembled WGS sequence"/>
</dbReference>
<evidence type="ECO:0000313" key="7">
    <source>
        <dbReference type="EMBL" id="KNZ41454.1"/>
    </source>
</evidence>
<dbReference type="STRING" id="52689.AKG39_11840"/>
<keyword evidence="2" id="KW-0731">Sigma factor</keyword>
<dbReference type="InterPro" id="IPR013325">
    <property type="entry name" value="RNA_pol_sigma_r2"/>
</dbReference>
<dbReference type="InterPro" id="IPR050239">
    <property type="entry name" value="Sigma-70_RNA_pol_init_factors"/>
</dbReference>
<dbReference type="Gene3D" id="1.10.10.10">
    <property type="entry name" value="Winged helix-like DNA-binding domain superfamily/Winged helix DNA-binding domain"/>
    <property type="match status" value="1"/>
</dbReference>
<dbReference type="InterPro" id="IPR013324">
    <property type="entry name" value="RNA_pol_sigma_r3/r4-like"/>
</dbReference>
<keyword evidence="8" id="KW-1185">Reference proteome</keyword>
<dbReference type="PANTHER" id="PTHR30603">
    <property type="entry name" value="RNA POLYMERASE SIGMA FACTOR RPO"/>
    <property type="match status" value="1"/>
</dbReference>
<evidence type="ECO:0000313" key="8">
    <source>
        <dbReference type="Proteomes" id="UP000036873"/>
    </source>
</evidence>
<sequence>MTNEELVQAYQDGDKEAMTAIVVKNKGLVCHFANQYYQLSGISYLDSKDLEQNGYIGLMNAVKGFDPLLGFKFTTYASQSIKRYIYKSLRFSSPWESKYKKESKLCQVISAFEPVPGTENLTYIDQIEDKDAENAFHNAIIEMDKAILRRELFKVLNTVFEINELKRTFIILKYGLTGKAYTLNEIASMYGLSTEGVRQKIEKGLRKIRSSAIGIQLKEKYQVEYALYDYLEQAAKVEYKNPLFFELELEKFRALIGA</sequence>
<dbReference type="InterPro" id="IPR000943">
    <property type="entry name" value="RNA_pol_sigma70"/>
</dbReference>
<comment type="caution">
    <text evidence="7">The sequence shown here is derived from an EMBL/GenBank/DDBJ whole genome shotgun (WGS) entry which is preliminary data.</text>
</comment>
<dbReference type="AlphaFoldDB" id="A0A0L6TYW7"/>
<evidence type="ECO:0000256" key="2">
    <source>
        <dbReference type="ARBA" id="ARBA00023082"/>
    </source>
</evidence>
<dbReference type="InterPro" id="IPR014284">
    <property type="entry name" value="RNA_pol_sigma-70_dom"/>
</dbReference>